<gene>
    <name evidence="1" type="ORF">B1A_00284</name>
</gene>
<feature type="non-terminal residue" evidence="1">
    <location>
        <position position="179"/>
    </location>
</feature>
<reference evidence="1" key="2">
    <citation type="journal article" date="2014" name="ISME J.">
        <title>Microbial stratification in low pH oxic and suboxic macroscopic growths along an acid mine drainage.</title>
        <authorList>
            <person name="Mendez-Garcia C."/>
            <person name="Mesa V."/>
            <person name="Sprenger R.R."/>
            <person name="Richter M."/>
            <person name="Diez M.S."/>
            <person name="Solano J."/>
            <person name="Bargiela R."/>
            <person name="Golyshina O.V."/>
            <person name="Manteca A."/>
            <person name="Ramos J.L."/>
            <person name="Gallego J.R."/>
            <person name="Llorente I."/>
            <person name="Martins Dos Santos V.A."/>
            <person name="Jensen O.N."/>
            <person name="Pelaez A.I."/>
            <person name="Sanchez J."/>
            <person name="Ferrer M."/>
        </authorList>
    </citation>
    <scope>NUCLEOTIDE SEQUENCE</scope>
</reference>
<dbReference type="InterPro" id="IPR011990">
    <property type="entry name" value="TPR-like_helical_dom_sf"/>
</dbReference>
<dbReference type="SUPFAM" id="SSF48452">
    <property type="entry name" value="TPR-like"/>
    <property type="match status" value="1"/>
</dbReference>
<accession>T1CGP2</accession>
<comment type="caution">
    <text evidence="1">The sequence shown here is derived from an EMBL/GenBank/DDBJ whole genome shotgun (WGS) entry which is preliminary data.</text>
</comment>
<proteinExistence type="predicted"/>
<reference evidence="1" key="1">
    <citation type="submission" date="2013-08" db="EMBL/GenBank/DDBJ databases">
        <authorList>
            <person name="Mendez C."/>
            <person name="Richter M."/>
            <person name="Ferrer M."/>
            <person name="Sanchez J."/>
        </authorList>
    </citation>
    <scope>NUCLEOTIDE SEQUENCE</scope>
</reference>
<dbReference type="EMBL" id="AUZX01000217">
    <property type="protein sequence ID" value="EQD81008.1"/>
    <property type="molecule type" value="Genomic_DNA"/>
</dbReference>
<sequence>MPGHQLYRDADRAAWYTPIPPYDVQRATARLDAILADAPHDVRALVERGYLASRAGNVHETQRYYKRAFAAAPANEHAYWSYGWSLLDLGHPTCAIVAWQGAALLHGGHPSWLPYSLAMGYWRAGDRARAIAWYAVAARSLPQYWGDAKAVAKYTHFWSPQERATIERIFRGWSATQSP</sequence>
<evidence type="ECO:0000313" key="1">
    <source>
        <dbReference type="EMBL" id="EQD81008.1"/>
    </source>
</evidence>
<protein>
    <submittedName>
        <fullName evidence="1">Uncharacterized protein</fullName>
    </submittedName>
</protein>
<dbReference type="Gene3D" id="1.25.40.10">
    <property type="entry name" value="Tetratricopeptide repeat domain"/>
    <property type="match status" value="1"/>
</dbReference>
<organism evidence="1">
    <name type="scientific">mine drainage metagenome</name>
    <dbReference type="NCBI Taxonomy" id="410659"/>
    <lineage>
        <taxon>unclassified sequences</taxon>
        <taxon>metagenomes</taxon>
        <taxon>ecological metagenomes</taxon>
    </lineage>
</organism>
<dbReference type="AlphaFoldDB" id="T1CGP2"/>
<name>T1CGP2_9ZZZZ</name>